<evidence type="ECO:0000256" key="1">
    <source>
        <dbReference type="SAM" id="MobiDB-lite"/>
    </source>
</evidence>
<accession>A0A0R3WSL8</accession>
<evidence type="ECO:0000313" key="3">
    <source>
        <dbReference type="Proteomes" id="UP000274429"/>
    </source>
</evidence>
<dbReference type="STRING" id="6205.A0A0R3WSL8"/>
<reference evidence="4" key="1">
    <citation type="submission" date="2017-02" db="UniProtKB">
        <authorList>
            <consortium name="WormBaseParasite"/>
        </authorList>
    </citation>
    <scope>IDENTIFICATION</scope>
</reference>
<dbReference type="AlphaFoldDB" id="A0A0R3WSL8"/>
<dbReference type="EMBL" id="UYWX01002967">
    <property type="protein sequence ID" value="VDM23267.1"/>
    <property type="molecule type" value="Genomic_DNA"/>
</dbReference>
<name>A0A0R3WSL8_HYDTA</name>
<feature type="compositionally biased region" description="Polar residues" evidence="1">
    <location>
        <begin position="18"/>
        <end position="30"/>
    </location>
</feature>
<reference evidence="2 3" key="2">
    <citation type="submission" date="2018-11" db="EMBL/GenBank/DDBJ databases">
        <authorList>
            <consortium name="Pathogen Informatics"/>
        </authorList>
    </citation>
    <scope>NUCLEOTIDE SEQUENCE [LARGE SCALE GENOMIC DNA]</scope>
</reference>
<dbReference type="WBParaSite" id="TTAC_0000375801-mRNA-1">
    <property type="protein sequence ID" value="TTAC_0000375801-mRNA-1"/>
    <property type="gene ID" value="TTAC_0000375801"/>
</dbReference>
<dbReference type="Proteomes" id="UP000274429">
    <property type="component" value="Unassembled WGS sequence"/>
</dbReference>
<sequence>MDALASYGGSSEEESSSPQNSPKLIASSSLVPSVNPTAPVEIKEDILKIVPVDPYSNELTHNPRYDQLFAPQVIIYHIDFPLVGISYSEDPSVLGVNKGRVVGSPERVDDSEG</sequence>
<keyword evidence="3" id="KW-1185">Reference proteome</keyword>
<evidence type="ECO:0000313" key="2">
    <source>
        <dbReference type="EMBL" id="VDM23267.1"/>
    </source>
</evidence>
<organism evidence="4">
    <name type="scientific">Hydatigena taeniaeformis</name>
    <name type="common">Feline tapeworm</name>
    <name type="synonym">Taenia taeniaeformis</name>
    <dbReference type="NCBI Taxonomy" id="6205"/>
    <lineage>
        <taxon>Eukaryota</taxon>
        <taxon>Metazoa</taxon>
        <taxon>Spiralia</taxon>
        <taxon>Lophotrochozoa</taxon>
        <taxon>Platyhelminthes</taxon>
        <taxon>Cestoda</taxon>
        <taxon>Eucestoda</taxon>
        <taxon>Cyclophyllidea</taxon>
        <taxon>Taeniidae</taxon>
        <taxon>Hydatigera</taxon>
    </lineage>
</organism>
<evidence type="ECO:0000313" key="4">
    <source>
        <dbReference type="WBParaSite" id="TTAC_0000375801-mRNA-1"/>
    </source>
</evidence>
<feature type="region of interest" description="Disordered" evidence="1">
    <location>
        <begin position="1"/>
        <end position="30"/>
    </location>
</feature>
<proteinExistence type="predicted"/>
<gene>
    <name evidence="2" type="ORF">TTAC_LOCUS3743</name>
</gene>
<protein>
    <submittedName>
        <fullName evidence="4">UDENN domain-containing protein</fullName>
    </submittedName>
</protein>